<name>A0A0C2MC97_THEKT</name>
<evidence type="ECO:0000313" key="3">
    <source>
        <dbReference type="Proteomes" id="UP000031668"/>
    </source>
</evidence>
<proteinExistence type="predicted"/>
<evidence type="ECO:0000313" key="2">
    <source>
        <dbReference type="EMBL" id="KII61974.1"/>
    </source>
</evidence>
<protein>
    <submittedName>
        <fullName evidence="2">Uncharacterized protein</fullName>
    </submittedName>
</protein>
<gene>
    <name evidence="2" type="ORF">RF11_14285</name>
</gene>
<sequence>MVIRDVLDNIGIVVEALDSASWRELIFKGIRGSVYRIGMRPTLWIPKRLTISHLIYNGPLLRKIVVSQLFRRHKEPMTIHRISSMIFVLSQLSFINFQLYAFSPYLTI</sequence>
<feature type="transmembrane region" description="Helical" evidence="1">
    <location>
        <begin position="82"/>
        <end position="102"/>
    </location>
</feature>
<dbReference type="EMBL" id="JWZT01005165">
    <property type="protein sequence ID" value="KII61974.1"/>
    <property type="molecule type" value="Genomic_DNA"/>
</dbReference>
<keyword evidence="3" id="KW-1185">Reference proteome</keyword>
<keyword evidence="1" id="KW-1133">Transmembrane helix</keyword>
<accession>A0A0C2MC97</accession>
<comment type="caution">
    <text evidence="2">The sequence shown here is derived from an EMBL/GenBank/DDBJ whole genome shotgun (WGS) entry which is preliminary data.</text>
</comment>
<dbReference type="AlphaFoldDB" id="A0A0C2MC97"/>
<keyword evidence="1" id="KW-0812">Transmembrane</keyword>
<organism evidence="2 3">
    <name type="scientific">Thelohanellus kitauei</name>
    <name type="common">Myxosporean</name>
    <dbReference type="NCBI Taxonomy" id="669202"/>
    <lineage>
        <taxon>Eukaryota</taxon>
        <taxon>Metazoa</taxon>
        <taxon>Cnidaria</taxon>
        <taxon>Myxozoa</taxon>
        <taxon>Myxosporea</taxon>
        <taxon>Bivalvulida</taxon>
        <taxon>Platysporina</taxon>
        <taxon>Myxobolidae</taxon>
        <taxon>Thelohanellus</taxon>
    </lineage>
</organism>
<evidence type="ECO:0000256" key="1">
    <source>
        <dbReference type="SAM" id="Phobius"/>
    </source>
</evidence>
<reference evidence="2 3" key="1">
    <citation type="journal article" date="2014" name="Genome Biol. Evol.">
        <title>The genome of the myxosporean Thelohanellus kitauei shows adaptations to nutrient acquisition within its fish host.</title>
        <authorList>
            <person name="Yang Y."/>
            <person name="Xiong J."/>
            <person name="Zhou Z."/>
            <person name="Huo F."/>
            <person name="Miao W."/>
            <person name="Ran C."/>
            <person name="Liu Y."/>
            <person name="Zhang J."/>
            <person name="Feng J."/>
            <person name="Wang M."/>
            <person name="Wang M."/>
            <person name="Wang L."/>
            <person name="Yao B."/>
        </authorList>
    </citation>
    <scope>NUCLEOTIDE SEQUENCE [LARGE SCALE GENOMIC DNA]</scope>
    <source>
        <strain evidence="2">Wuqing</strain>
    </source>
</reference>
<keyword evidence="1" id="KW-0472">Membrane</keyword>
<dbReference type="Proteomes" id="UP000031668">
    <property type="component" value="Unassembled WGS sequence"/>
</dbReference>